<dbReference type="SUPFAM" id="SSF53756">
    <property type="entry name" value="UDP-Glycosyltransferase/glycogen phosphorylase"/>
    <property type="match status" value="1"/>
</dbReference>
<proteinExistence type="predicted"/>
<evidence type="ECO:0000256" key="1">
    <source>
        <dbReference type="ARBA" id="ARBA00022676"/>
    </source>
</evidence>
<dbReference type="AlphaFoldDB" id="A0A6J4NWX7"/>
<dbReference type="GO" id="GO:0005978">
    <property type="term" value="P:glycogen biosynthetic process"/>
    <property type="evidence" value="ECO:0007669"/>
    <property type="project" value="InterPro"/>
</dbReference>
<evidence type="ECO:0000313" key="3">
    <source>
        <dbReference type="EMBL" id="CAA9399609.1"/>
    </source>
</evidence>
<name>A0A6J4NWX7_9BACT</name>
<sequence>MQTVVHVTHEAIQKIGGIGAVLQGLLTSPVYLKEVSRNILVGPFWPGEERGEQRLGPAGEVLYSSLDSLYRSPLAPRFREIEQTYDVGIIYGRRRFVDKESGTVSTPEILLFDVSRFDAKKIGEFKFQLWEKFGIDSAKYEHIWDYEQYTRLAQPAVAALHALGAASAIEPCVIFSHEYMGMPTCLAAILEGDRANFRTIFYAHECATMRRIVEGHPGHDTMFYNVMRAAMAQGHYVEDVFGDQSDYYKHVLVKAAKYCDNIFAVGDYTLKEIRFLGPEFAAVDAQVAYNGVPCWRITASDKADSRRKLRQYCKTLLKYEPDYVFTHVTRLVPSKGLWRDLRVLEHMEHKLRERNETAVLFTLSTEVPARRGDDVRHMEAAYHWPVVHREGLPDLSHGEAAYYQGVQEFNAQSRAIKVVFINQFGFDQKTCGARMPADMEFMDIRKGSDVEFGQSIYEPFGIAQVEPISFGGICVFSECCGCAGFVNQAVDGRPTPNVIVADYSELPEKSIRAEQLMNIGVSQRDAVEHTVAARVAAE</sequence>
<dbReference type="Gene3D" id="3.40.50.2000">
    <property type="entry name" value="Glycogen Phosphorylase B"/>
    <property type="match status" value="1"/>
</dbReference>
<organism evidence="3">
    <name type="scientific">uncultured Phycisphaerae bacterium</name>
    <dbReference type="NCBI Taxonomy" id="904963"/>
    <lineage>
        <taxon>Bacteria</taxon>
        <taxon>Pseudomonadati</taxon>
        <taxon>Planctomycetota</taxon>
        <taxon>Phycisphaerae</taxon>
        <taxon>environmental samples</taxon>
    </lineage>
</organism>
<dbReference type="GO" id="GO:0004373">
    <property type="term" value="F:alpha-1,4-glucan glucosyltransferase (UDP-glucose donor) activity"/>
    <property type="evidence" value="ECO:0007669"/>
    <property type="project" value="InterPro"/>
</dbReference>
<protein>
    <submittedName>
        <fullName evidence="3">Uncharacterized protein</fullName>
    </submittedName>
</protein>
<accession>A0A6J4NWX7</accession>
<gene>
    <name evidence="3" type="ORF">AVDCRST_MAG64-1631</name>
</gene>
<dbReference type="PANTHER" id="PTHR10176">
    <property type="entry name" value="GLYCOGEN SYNTHASE"/>
    <property type="match status" value="1"/>
</dbReference>
<dbReference type="GO" id="GO:0005737">
    <property type="term" value="C:cytoplasm"/>
    <property type="evidence" value="ECO:0007669"/>
    <property type="project" value="TreeGrafter"/>
</dbReference>
<reference evidence="3" key="1">
    <citation type="submission" date="2020-02" db="EMBL/GenBank/DDBJ databases">
        <authorList>
            <person name="Meier V. D."/>
        </authorList>
    </citation>
    <scope>NUCLEOTIDE SEQUENCE</scope>
    <source>
        <strain evidence="3">AVDCRST_MAG64</strain>
    </source>
</reference>
<dbReference type="PANTHER" id="PTHR10176:SF3">
    <property type="entry name" value="GLYCOGEN [STARCH] SYNTHASE"/>
    <property type="match status" value="1"/>
</dbReference>
<dbReference type="EMBL" id="CADCUQ010000372">
    <property type="protein sequence ID" value="CAA9399609.1"/>
    <property type="molecule type" value="Genomic_DNA"/>
</dbReference>
<keyword evidence="2" id="KW-0808">Transferase</keyword>
<evidence type="ECO:0000256" key="2">
    <source>
        <dbReference type="ARBA" id="ARBA00022679"/>
    </source>
</evidence>
<feature type="non-terminal residue" evidence="3">
    <location>
        <position position="538"/>
    </location>
</feature>
<dbReference type="InterPro" id="IPR008631">
    <property type="entry name" value="Glycogen_synth"/>
</dbReference>
<keyword evidence="1" id="KW-0328">Glycosyltransferase</keyword>